<proteinExistence type="predicted"/>
<gene>
    <name evidence="1" type="ORF">NUM_60600</name>
</gene>
<evidence type="ECO:0000313" key="2">
    <source>
        <dbReference type="Proteomes" id="UP000614996"/>
    </source>
</evidence>
<reference evidence="2" key="1">
    <citation type="journal article" date="2021" name="Int. J. Syst. Evol. Microbiol.">
        <title>Actinocatenispora comari sp. nov., an endophytic actinomycete isolated from aerial parts of Comarum salesowianum.</title>
        <authorList>
            <person name="Oyunbileg N."/>
            <person name="Iizaka Y."/>
            <person name="Hamada M."/>
            <person name="Davaapurev B.O."/>
            <person name="Fukumoto A."/>
            <person name="Tsetseg B."/>
            <person name="Kato F."/>
            <person name="Tamura T."/>
            <person name="Batkhuu J."/>
            <person name="Anzai Y."/>
        </authorList>
    </citation>
    <scope>NUCLEOTIDE SEQUENCE [LARGE SCALE GENOMIC DNA]</scope>
    <source>
        <strain evidence="2">NUM-2625</strain>
    </source>
</reference>
<dbReference type="AlphaFoldDB" id="A0A8J4AFU4"/>
<sequence length="166" mass="19249">MTECRLNEVLSRISDTVHKDTRLVSAQAKIALDARSMETYSSFQSDLRAQYLADLQQRLEIARLDRFKAQVLNNAGNLLSYRLMRNPDQRLTDVKSSEVNDFLEKLSEHDSSLFWVRIAKILESLLKNLTAGQRNDLLQTLSFFARRYGGYEEGAEVERLKREFLD</sequence>
<organism evidence="1 2">
    <name type="scientific">Actinocatenispora comari</name>
    <dbReference type="NCBI Taxonomy" id="2807577"/>
    <lineage>
        <taxon>Bacteria</taxon>
        <taxon>Bacillati</taxon>
        <taxon>Actinomycetota</taxon>
        <taxon>Actinomycetes</taxon>
        <taxon>Micromonosporales</taxon>
        <taxon>Micromonosporaceae</taxon>
        <taxon>Actinocatenispora</taxon>
    </lineage>
</organism>
<dbReference type="Proteomes" id="UP000614996">
    <property type="component" value="Unassembled WGS sequence"/>
</dbReference>
<protein>
    <submittedName>
        <fullName evidence="1">Uncharacterized protein</fullName>
    </submittedName>
</protein>
<dbReference type="EMBL" id="BOPO01000127">
    <property type="protein sequence ID" value="GIL30806.1"/>
    <property type="molecule type" value="Genomic_DNA"/>
</dbReference>
<keyword evidence="2" id="KW-1185">Reference proteome</keyword>
<evidence type="ECO:0000313" key="1">
    <source>
        <dbReference type="EMBL" id="GIL30806.1"/>
    </source>
</evidence>
<accession>A0A8J4AFU4</accession>
<name>A0A8J4AFU4_9ACTN</name>
<comment type="caution">
    <text evidence="1">The sequence shown here is derived from an EMBL/GenBank/DDBJ whole genome shotgun (WGS) entry which is preliminary data.</text>
</comment>